<gene>
    <name evidence="1" type="ORF">MRB53_009453</name>
</gene>
<keyword evidence="2" id="KW-1185">Reference proteome</keyword>
<dbReference type="EMBL" id="CM056811">
    <property type="protein sequence ID" value="KAJ8635186.1"/>
    <property type="molecule type" value="Genomic_DNA"/>
</dbReference>
<accession>A0ACC2LNY6</accession>
<evidence type="ECO:0000313" key="2">
    <source>
        <dbReference type="Proteomes" id="UP001234297"/>
    </source>
</evidence>
<evidence type="ECO:0000313" key="1">
    <source>
        <dbReference type="EMBL" id="KAJ8635186.1"/>
    </source>
</evidence>
<dbReference type="Proteomes" id="UP001234297">
    <property type="component" value="Chromosome 3"/>
</dbReference>
<organism evidence="1 2">
    <name type="scientific">Persea americana</name>
    <name type="common">Avocado</name>
    <dbReference type="NCBI Taxonomy" id="3435"/>
    <lineage>
        <taxon>Eukaryota</taxon>
        <taxon>Viridiplantae</taxon>
        <taxon>Streptophyta</taxon>
        <taxon>Embryophyta</taxon>
        <taxon>Tracheophyta</taxon>
        <taxon>Spermatophyta</taxon>
        <taxon>Magnoliopsida</taxon>
        <taxon>Magnoliidae</taxon>
        <taxon>Laurales</taxon>
        <taxon>Lauraceae</taxon>
        <taxon>Persea</taxon>
    </lineage>
</organism>
<reference evidence="1 2" key="1">
    <citation type="journal article" date="2022" name="Hortic Res">
        <title>A haplotype resolved chromosomal level avocado genome allows analysis of novel avocado genes.</title>
        <authorList>
            <person name="Nath O."/>
            <person name="Fletcher S.J."/>
            <person name="Hayward A."/>
            <person name="Shaw L.M."/>
            <person name="Masouleh A.K."/>
            <person name="Furtado A."/>
            <person name="Henry R.J."/>
            <person name="Mitter N."/>
        </authorList>
    </citation>
    <scope>NUCLEOTIDE SEQUENCE [LARGE SCALE GENOMIC DNA]</scope>
    <source>
        <strain evidence="2">cv. Hass</strain>
    </source>
</reference>
<protein>
    <submittedName>
        <fullName evidence="1">Uncharacterized protein</fullName>
    </submittedName>
</protein>
<name>A0ACC2LNY6_PERAE</name>
<comment type="caution">
    <text evidence="1">The sequence shown here is derived from an EMBL/GenBank/DDBJ whole genome shotgun (WGS) entry which is preliminary data.</text>
</comment>
<sequence>MVLEVLQDTAISYIVQVALDKAFSCLQNGYELFFGAPNHLVKIKDSLVDIHDFIVIAERSPTKDPKLMKLLEKLKDAAYDAEDLLEENEIAGRRRTEEAENKVRAAFTSVVSQNITAEKLKELSQRLEAIKAECDTFQLKEKVTKFEIEFKELRETHSFVHKSQVIGRDREKEEIVTLLLPPRPQVVGEGVEDDENVSVIHIVGMGGVGKTTLAQSVFNDDAVQNHFLPKMWICVSDNLEPDNFDIKRLGNKILERATHDRHNLSDLEELQSRLREALGGKRFLLVLDDVWNEKPENWYRLRDLLLCGGRGSRIVVTTRSSKVASIMREIQPYILKPLSEDDCWSLFCQRAFGNPTEKAAHPNLVLIGREIVTKCGGVPLAVTTLGGLLYDKRSESRWKSVRDSEMWSLPEETENGILLALRLSYNYLKPHMKQCFAFCAIFPQGYEIEKELVIKLWMAQGFIPTDQGMELEDVGNEIFDELVMRSFFQDVNVNIRKRTQSGLFLLLPERTTFRMHDLMHDLAHSVMENEYRVVHNGKSKDISPRIRHVSSNGFGNLAASLPKAQMLRTCVMLEQACFRFPCDVGLFKCLRALDLMRQHKRGVENSQLLTSLGNLQHLRYLNLSFTLIEMLPESLTSLCYLQTLILFHCIELCELPKEMCKLTNLRCLDITHCYKLTHMPQMMGQLSCLQELSNFIVGRTNEIACSGIGELQGLDLRGRLKIQPLQNITDTIDVPRDALINKPNLTSLDLMWDVGFGTSLEEDGGIEVLEKQVLQGLQPHRNLKKLGIFHYEGLNFPSWMMDTTLTELVEIKLSGCWRCNHLPPLGELSFLKVLRIDRLKNVECIGKEFYGNEVSGGFPSLEKLVIMRMKKLKTWLGLEWKGERVFPSLVELEISDCPMLTTMEFFPNIKDLNVDQGMMQSLKNLKSFESTHQQNCNQSSFADEDQIRSQSSLQVLYIISCDKLIFSGLGLRYLSSLKTLRIVDNNEFANVVHELSFLTSLEGLRLDRCRGLKSLPEGIGNLTSLQVLYIDSCPEMASLPRELQRLSALKYLDIFGCHESLETRCTKDTGEDWDKIQHIPHIKIGGHLIARD</sequence>
<proteinExistence type="predicted"/>